<organism evidence="2 3">
    <name type="scientific">Vibrio sinaloensis DSM 21326</name>
    <dbReference type="NCBI Taxonomy" id="945550"/>
    <lineage>
        <taxon>Bacteria</taxon>
        <taxon>Pseudomonadati</taxon>
        <taxon>Pseudomonadota</taxon>
        <taxon>Gammaproteobacteria</taxon>
        <taxon>Vibrionales</taxon>
        <taxon>Vibrionaceae</taxon>
        <taxon>Vibrio</taxon>
        <taxon>Vibrio oreintalis group</taxon>
    </lineage>
</organism>
<dbReference type="Gene3D" id="2.40.160.20">
    <property type="match status" value="1"/>
</dbReference>
<dbReference type="InterPro" id="IPR011250">
    <property type="entry name" value="OMP/PagP_B-barrel"/>
</dbReference>
<dbReference type="OrthoDB" id="6399590at2"/>
<dbReference type="RefSeq" id="WP_008076783.1">
    <property type="nucleotide sequence ID" value="NZ_AEVT01000059.1"/>
</dbReference>
<dbReference type="GeneID" id="95569270"/>
<evidence type="ECO:0000313" key="3">
    <source>
        <dbReference type="Proteomes" id="UP000006228"/>
    </source>
</evidence>
<comment type="caution">
    <text evidence="2">The sequence shown here is derived from an EMBL/GenBank/DDBJ whole genome shotgun (WGS) entry which is preliminary data.</text>
</comment>
<keyword evidence="1" id="KW-0732">Signal</keyword>
<accession>E8M6P8</accession>
<sequence>MDVKYLRFFSSILVAASCSTFAQSDLSTQGLNHEYAYAQLSAGSLNENIGVNSDITAFAVGGNYQFKSDFFVGLDYEARFVHPDDVTTEIYTLLPGAFYRLAVHQGLDFIAGAKTGLLWVNQTNDETDKTISKDNRFIWGGHAALRYRLNTRWDLEAEAEFLRSDVLDEEIYTLKADYYLTPRISLGGFYKHREQDSATANEGGIGMQFYY</sequence>
<name>E8M6P8_PHOS4</name>
<dbReference type="eggNOG" id="ENOG50329PC">
    <property type="taxonomic scope" value="Bacteria"/>
</dbReference>
<evidence type="ECO:0000256" key="1">
    <source>
        <dbReference type="SAM" id="SignalP"/>
    </source>
</evidence>
<proteinExistence type="predicted"/>
<dbReference type="EMBL" id="AEVT01000059">
    <property type="protein sequence ID" value="EGA70366.1"/>
    <property type="molecule type" value="Genomic_DNA"/>
</dbReference>
<dbReference type="AlphaFoldDB" id="E8M6P8"/>
<dbReference type="SUPFAM" id="SSF56925">
    <property type="entry name" value="OMPA-like"/>
    <property type="match status" value="1"/>
</dbReference>
<evidence type="ECO:0000313" key="2">
    <source>
        <dbReference type="EMBL" id="EGA70366.1"/>
    </source>
</evidence>
<protein>
    <submittedName>
        <fullName evidence="2">Uncharacterized protein</fullName>
    </submittedName>
</protein>
<feature type="chain" id="PRO_5003227959" evidence="1">
    <location>
        <begin position="23"/>
        <end position="211"/>
    </location>
</feature>
<gene>
    <name evidence="2" type="ORF">VISI1226_22390</name>
</gene>
<reference evidence="2 3" key="1">
    <citation type="journal article" date="2012" name="Int. J. Syst. Evol. Microbiol.">
        <title>Vibrio caribbeanicus sp. nov., isolated from the marine sponge Scleritoderma cyanea.</title>
        <authorList>
            <person name="Hoffmann M."/>
            <person name="Monday S.R."/>
            <person name="Allard M.W."/>
            <person name="Strain E.A."/>
            <person name="Whittaker P."/>
            <person name="Naum M."/>
            <person name="McCarthy P.J."/>
            <person name="Lopez J.V."/>
            <person name="Fischer M."/>
            <person name="Brown E.W."/>
        </authorList>
    </citation>
    <scope>NUCLEOTIDE SEQUENCE [LARGE SCALE GENOMIC DNA]</scope>
    <source>
        <strain evidence="3">DSMZ 21326</strain>
    </source>
</reference>
<feature type="signal peptide" evidence="1">
    <location>
        <begin position="1"/>
        <end position="22"/>
    </location>
</feature>
<dbReference type="PROSITE" id="PS51257">
    <property type="entry name" value="PROKAR_LIPOPROTEIN"/>
    <property type="match status" value="1"/>
</dbReference>
<dbReference type="Proteomes" id="UP000006228">
    <property type="component" value="Unassembled WGS sequence"/>
</dbReference>